<gene>
    <name evidence="2" type="ordered locus">CNL04760</name>
</gene>
<feature type="compositionally biased region" description="Polar residues" evidence="1">
    <location>
        <begin position="114"/>
        <end position="123"/>
    </location>
</feature>
<organism evidence="2 3">
    <name type="scientific">Cryptococcus deneoformans (strain JEC21 / ATCC MYA-565)</name>
    <name type="common">Cryptococcus neoformans var. neoformans serotype D</name>
    <dbReference type="NCBI Taxonomy" id="214684"/>
    <lineage>
        <taxon>Eukaryota</taxon>
        <taxon>Fungi</taxon>
        <taxon>Dikarya</taxon>
        <taxon>Basidiomycota</taxon>
        <taxon>Agaricomycotina</taxon>
        <taxon>Tremellomycetes</taxon>
        <taxon>Tremellales</taxon>
        <taxon>Cryptococcaceae</taxon>
        <taxon>Cryptococcus</taxon>
        <taxon>Cryptococcus neoformans species complex</taxon>
    </lineage>
</organism>
<feature type="region of interest" description="Disordered" evidence="1">
    <location>
        <begin position="211"/>
        <end position="296"/>
    </location>
</feature>
<accession>Q5K8R5</accession>
<feature type="compositionally biased region" description="Polar residues" evidence="1">
    <location>
        <begin position="657"/>
        <end position="671"/>
    </location>
</feature>
<feature type="region of interest" description="Disordered" evidence="1">
    <location>
        <begin position="32"/>
        <end position="72"/>
    </location>
</feature>
<dbReference type="KEGG" id="cne:CNL04760"/>
<keyword evidence="3" id="KW-1185">Reference proteome</keyword>
<dbReference type="AlphaFoldDB" id="Q5K8R5"/>
<dbReference type="EMBL" id="AE017352">
    <property type="protein sequence ID" value="AAW46699.2"/>
    <property type="molecule type" value="Genomic_DNA"/>
</dbReference>
<feature type="region of interest" description="Disordered" evidence="1">
    <location>
        <begin position="436"/>
        <end position="516"/>
    </location>
</feature>
<feature type="compositionally biased region" description="Polar residues" evidence="1">
    <location>
        <begin position="32"/>
        <end position="46"/>
    </location>
</feature>
<name>Q5K8R5_CRYD1</name>
<feature type="region of interest" description="Disordered" evidence="1">
    <location>
        <begin position="651"/>
        <end position="671"/>
    </location>
</feature>
<feature type="region of interest" description="Disordered" evidence="1">
    <location>
        <begin position="530"/>
        <end position="554"/>
    </location>
</feature>
<feature type="compositionally biased region" description="Low complexity" evidence="1">
    <location>
        <begin position="450"/>
        <end position="464"/>
    </location>
</feature>
<feature type="compositionally biased region" description="Polar residues" evidence="1">
    <location>
        <begin position="530"/>
        <end position="543"/>
    </location>
</feature>
<feature type="compositionally biased region" description="Basic and acidic residues" evidence="1">
    <location>
        <begin position="346"/>
        <end position="357"/>
    </location>
</feature>
<evidence type="ECO:0000256" key="1">
    <source>
        <dbReference type="SAM" id="MobiDB-lite"/>
    </source>
</evidence>
<feature type="region of interest" description="Disordered" evidence="1">
    <location>
        <begin position="114"/>
        <end position="164"/>
    </location>
</feature>
<evidence type="ECO:0000313" key="2">
    <source>
        <dbReference type="EMBL" id="AAW46699.2"/>
    </source>
</evidence>
<dbReference type="VEuPathDB" id="FungiDB:CNL04760"/>
<feature type="compositionally biased region" description="Pro residues" evidence="1">
    <location>
        <begin position="498"/>
        <end position="513"/>
    </location>
</feature>
<dbReference type="Proteomes" id="UP000002149">
    <property type="component" value="Chromosome 12"/>
</dbReference>
<feature type="compositionally biased region" description="Basic residues" evidence="1">
    <location>
        <begin position="228"/>
        <end position="241"/>
    </location>
</feature>
<dbReference type="OrthoDB" id="10350071at2759"/>
<dbReference type="PaxDb" id="214684-Q5K8R5"/>
<feature type="region of interest" description="Disordered" evidence="1">
    <location>
        <begin position="311"/>
        <end position="376"/>
    </location>
</feature>
<dbReference type="InParanoid" id="Q5K8R5"/>
<feature type="compositionally biased region" description="Polar residues" evidence="1">
    <location>
        <begin position="55"/>
        <end position="72"/>
    </location>
</feature>
<protein>
    <submittedName>
        <fullName evidence="2">Uncharacterized protein</fullName>
    </submittedName>
</protein>
<feature type="compositionally biased region" description="Polar residues" evidence="1">
    <location>
        <begin position="481"/>
        <end position="495"/>
    </location>
</feature>
<feature type="compositionally biased region" description="Polar residues" evidence="1">
    <location>
        <begin position="266"/>
        <end position="282"/>
    </location>
</feature>
<reference evidence="2 3" key="1">
    <citation type="journal article" date="2005" name="Science">
        <title>The genome of the basidiomycetous yeast and human pathogen Cryptococcus neoformans.</title>
        <authorList>
            <person name="Loftus B.J."/>
            <person name="Fung E."/>
            <person name="Roncaglia P."/>
            <person name="Rowley D."/>
            <person name="Amedeo P."/>
            <person name="Bruno D."/>
            <person name="Vamathevan J."/>
            <person name="Miranda M."/>
            <person name="Anderson I.J."/>
            <person name="Fraser J.A."/>
            <person name="Allen J.E."/>
            <person name="Bosdet I.E."/>
            <person name="Brent M.R."/>
            <person name="Chiu R."/>
            <person name="Doering T.L."/>
            <person name="Donlin M.J."/>
            <person name="D'Souza C.A."/>
            <person name="Fox D.S."/>
            <person name="Grinberg V."/>
            <person name="Fu J."/>
            <person name="Fukushima M."/>
            <person name="Haas B.J."/>
            <person name="Huang J.C."/>
            <person name="Janbon G."/>
            <person name="Jones S.J."/>
            <person name="Koo H.L."/>
            <person name="Krzywinski M.I."/>
            <person name="Kwon-Chung J.K."/>
            <person name="Lengeler K.B."/>
            <person name="Maiti R."/>
            <person name="Marra M.A."/>
            <person name="Marra R.E."/>
            <person name="Mathewson C.A."/>
            <person name="Mitchell T.G."/>
            <person name="Pertea M."/>
            <person name="Riggs F.R."/>
            <person name="Salzberg S.L."/>
            <person name="Schein J.E."/>
            <person name="Shvartsbeyn A."/>
            <person name="Shin H."/>
            <person name="Shumway M."/>
            <person name="Specht C.A."/>
            <person name="Suh B.B."/>
            <person name="Tenney A."/>
            <person name="Utterback T.R."/>
            <person name="Wickes B.L."/>
            <person name="Wortman J.R."/>
            <person name="Wye N.H."/>
            <person name="Kronstad J.W."/>
            <person name="Lodge J.K."/>
            <person name="Heitman J."/>
            <person name="Davis R.W."/>
            <person name="Fraser C.M."/>
            <person name="Hyman R.W."/>
        </authorList>
    </citation>
    <scope>NUCLEOTIDE SEQUENCE [LARGE SCALE GENOMIC DNA]</scope>
    <source>
        <strain evidence="3">JEC21 / ATCC MYA-565</strain>
    </source>
</reference>
<evidence type="ECO:0000313" key="3">
    <source>
        <dbReference type="Proteomes" id="UP000002149"/>
    </source>
</evidence>
<dbReference type="RefSeq" id="XP_024513906.1">
    <property type="nucleotide sequence ID" value="XM_024658161.1"/>
</dbReference>
<feature type="compositionally biased region" description="Pro residues" evidence="1">
    <location>
        <begin position="251"/>
        <end position="260"/>
    </location>
</feature>
<proteinExistence type="predicted"/>
<dbReference type="HOGENOM" id="CLU_024510_0_0_1"/>
<feature type="compositionally biased region" description="Polar residues" evidence="1">
    <location>
        <begin position="140"/>
        <end position="164"/>
    </location>
</feature>
<dbReference type="GeneID" id="3254757"/>
<sequence>MDPISTLQQTALSHIMEPHSTLMPVAIMQTGERPQQAHTRHSSWTSIHRPVSQPPIGSSASMPSTPQQTWAPTGSIHVQHPQAASAPSAFDPHLLGFGADQTVIASQVTSGRSADYQPVQSQPPHLFGSELPPVHATADPSFSHSWPSEQGQVHPSESPQDPSNQQAYHLWSLLKSDYRGPGGMVQPSNVAAVQSEQPAENVIRRFNPRASLSAVGPMHPQSAPSRPPRNRKREPRAHSAFRKSVISSLPPVTPARPLPPRGSQVPARSSRSGRNIPASQPYAQFPHFSPSLQPSQPTYGFFCQSLPLEKQTGPAVAQQPADRQSASCRGGKEELRSSGTEYNGEPTKKPSQRDGIERTTCIDSSWPNDRKSSEHEGRIQELWQTANPVIPSSTLPLGQEGLPTVTGYNETNHLTEKQTVSAEKMEEIYQSFEAGQRRHTQQDPMQGHISSDTPSQMSSSSQTPAAAVAGCESVMPDDSSSHPISSMPVASTVQSFLPDPPVGDPQPSRPVVPPSTVGDVQPVFDQQIRMNPSDQKITTSSGPDLSDGVGSGDYTVPYTGASQLEAYPAPDPATWVNQFLGHTNTAPVSLSSYHGQQTSLGYDSQQLYVQQPHIGTSAEPGLAMQPPAMYGGMIAEDNMSANKGGEGKWGSIDEKGTSQSTEYPSQINPIISDNPFTVNPIDLRLGSGGQGCHLESQDVVAKGWNFSQPMNFSMYPPS</sequence>